<feature type="transmembrane region" description="Helical" evidence="1">
    <location>
        <begin position="21"/>
        <end position="43"/>
    </location>
</feature>
<dbReference type="AlphaFoldDB" id="A0A139BVU9"/>
<sequence>MGIAGAGHAREHSFAGMARSYIRTLFINLSSALFFLITSLANIY</sequence>
<accession>A0A139BVU9</accession>
<evidence type="ECO:0000313" key="2">
    <source>
        <dbReference type="EMBL" id="KXS33033.1"/>
    </source>
</evidence>
<name>A0A139BVU9_9PROT</name>
<protein>
    <submittedName>
        <fullName evidence="2">Uncharacterized protein</fullName>
    </submittedName>
</protein>
<proteinExistence type="predicted"/>
<reference evidence="2 3" key="1">
    <citation type="submission" date="2016-02" db="EMBL/GenBank/DDBJ databases">
        <authorList>
            <person name="Wen L."/>
            <person name="He K."/>
            <person name="Yang H."/>
        </authorList>
    </citation>
    <scope>NUCLEOTIDE SEQUENCE [LARGE SCALE GENOMIC DNA]</scope>
    <source>
        <strain evidence="2">ShG14-8</strain>
    </source>
</reference>
<comment type="caution">
    <text evidence="2">The sequence shown here is derived from an EMBL/GenBank/DDBJ whole genome shotgun (WGS) entry which is preliminary data.</text>
</comment>
<dbReference type="Proteomes" id="UP000070578">
    <property type="component" value="Unassembled WGS sequence"/>
</dbReference>
<reference evidence="2 3" key="2">
    <citation type="submission" date="2016-03" db="EMBL/GenBank/DDBJ databases">
        <title>New uncultured bacterium of the family Gallionellaceae from acid mine drainage: description and reconstruction of genome based on metagenomic analysis of microbial community.</title>
        <authorList>
            <person name="Kadnikov V."/>
            <person name="Ivasenko D."/>
            <person name="Beletsky A."/>
            <person name="Mardanov A."/>
            <person name="Danilova E."/>
            <person name="Pimenov N."/>
            <person name="Karnachuk O."/>
            <person name="Ravin N."/>
        </authorList>
    </citation>
    <scope>NUCLEOTIDE SEQUENCE [LARGE SCALE GENOMIC DNA]</scope>
    <source>
        <strain evidence="2">ShG14-8</strain>
    </source>
</reference>
<gene>
    <name evidence="2" type="ORF">AWT59_0876</name>
</gene>
<evidence type="ECO:0000313" key="3">
    <source>
        <dbReference type="Proteomes" id="UP000070578"/>
    </source>
</evidence>
<keyword evidence="1" id="KW-0812">Transmembrane</keyword>
<evidence type="ECO:0000256" key="1">
    <source>
        <dbReference type="SAM" id="Phobius"/>
    </source>
</evidence>
<organism evidence="2 3">
    <name type="scientific">Candidatus Gallionella acididurans</name>
    <dbReference type="NCBI Taxonomy" id="1796491"/>
    <lineage>
        <taxon>Bacteria</taxon>
        <taxon>Pseudomonadati</taxon>
        <taxon>Pseudomonadota</taxon>
        <taxon>Betaproteobacteria</taxon>
        <taxon>Nitrosomonadales</taxon>
        <taxon>Gallionellaceae</taxon>
        <taxon>Gallionella</taxon>
    </lineage>
</organism>
<dbReference type="EMBL" id="LSLI01000013">
    <property type="protein sequence ID" value="KXS33033.1"/>
    <property type="molecule type" value="Genomic_DNA"/>
</dbReference>
<keyword evidence="1" id="KW-1133">Transmembrane helix</keyword>
<keyword evidence="1" id="KW-0472">Membrane</keyword>